<reference evidence="1" key="1">
    <citation type="submission" date="2020-05" db="UniProtKB">
        <authorList>
            <consortium name="EnsemblMetazoa"/>
        </authorList>
    </citation>
    <scope>IDENTIFICATION</scope>
    <source>
        <strain evidence="1">Jacobina</strain>
    </source>
</reference>
<dbReference type="Gene3D" id="3.60.10.10">
    <property type="entry name" value="Endonuclease/exonuclease/phosphatase"/>
    <property type="match status" value="1"/>
</dbReference>
<organism evidence="1 2">
    <name type="scientific">Lutzomyia longipalpis</name>
    <name type="common">Sand fly</name>
    <dbReference type="NCBI Taxonomy" id="7200"/>
    <lineage>
        <taxon>Eukaryota</taxon>
        <taxon>Metazoa</taxon>
        <taxon>Ecdysozoa</taxon>
        <taxon>Arthropoda</taxon>
        <taxon>Hexapoda</taxon>
        <taxon>Insecta</taxon>
        <taxon>Pterygota</taxon>
        <taxon>Neoptera</taxon>
        <taxon>Endopterygota</taxon>
        <taxon>Diptera</taxon>
        <taxon>Nematocera</taxon>
        <taxon>Psychodoidea</taxon>
        <taxon>Psychodidae</taxon>
        <taxon>Lutzomyia</taxon>
        <taxon>Lutzomyia</taxon>
    </lineage>
</organism>
<protein>
    <recommendedName>
        <fullName evidence="3">Endonuclease/exonuclease/phosphatase domain-containing protein</fullName>
    </recommendedName>
</protein>
<evidence type="ECO:0008006" key="3">
    <source>
        <dbReference type="Google" id="ProtNLM"/>
    </source>
</evidence>
<sequence>MKTWILSGELGLFRIEGYNCMANCNSSYRAGGVAVFIKDTLQCVGHRSVSLSSADCLFLNIKCESSHVSFLCLYRLQFININTFLEEIESLLVHENTDNMLILGDFNINTFQVTHDSD</sequence>
<keyword evidence="2" id="KW-1185">Reference proteome</keyword>
<dbReference type="AlphaFoldDB" id="A0A1B0CF75"/>
<dbReference type="EnsemblMetazoa" id="LLOJ002996-RA">
    <property type="protein sequence ID" value="LLOJ002996-PA"/>
    <property type="gene ID" value="LLOJ002996"/>
</dbReference>
<dbReference type="PANTHER" id="PTHR33776">
    <property type="entry name" value="ENDO/EXONUCLEASE/PHOSPHATASE DOMAIN-CONTAINING PROTEIN"/>
    <property type="match status" value="1"/>
</dbReference>
<accession>A0A1B0CF75</accession>
<dbReference type="EMBL" id="AJWK01009762">
    <property type="status" value="NOT_ANNOTATED_CDS"/>
    <property type="molecule type" value="Genomic_DNA"/>
</dbReference>
<dbReference type="SUPFAM" id="SSF56219">
    <property type="entry name" value="DNase I-like"/>
    <property type="match status" value="1"/>
</dbReference>
<proteinExistence type="predicted"/>
<dbReference type="PANTHER" id="PTHR33776:SF4">
    <property type="entry name" value="ENDONUCLEASE_EXONUCLEASE_PHOSPHATASE DOMAIN-CONTAINING PROTEIN"/>
    <property type="match status" value="1"/>
</dbReference>
<dbReference type="InterPro" id="IPR036691">
    <property type="entry name" value="Endo/exonu/phosph_ase_sf"/>
</dbReference>
<evidence type="ECO:0000313" key="1">
    <source>
        <dbReference type="EnsemblMetazoa" id="LLOJ002996-PA"/>
    </source>
</evidence>
<evidence type="ECO:0000313" key="2">
    <source>
        <dbReference type="Proteomes" id="UP000092461"/>
    </source>
</evidence>
<dbReference type="Proteomes" id="UP000092461">
    <property type="component" value="Unassembled WGS sequence"/>
</dbReference>
<name>A0A1B0CF75_LUTLO</name>
<dbReference type="VEuPathDB" id="VectorBase:LLOJ002996"/>